<keyword evidence="3" id="KW-1185">Reference proteome</keyword>
<name>I4ELI7_9BACT</name>
<feature type="transmembrane region" description="Helical" evidence="1">
    <location>
        <begin position="36"/>
        <end position="57"/>
    </location>
</feature>
<keyword evidence="1" id="KW-1133">Transmembrane helix</keyword>
<proteinExistence type="predicted"/>
<protein>
    <submittedName>
        <fullName evidence="2">Uncharacterized protein</fullName>
    </submittedName>
</protein>
<accession>I4ELI7</accession>
<dbReference type="EMBL" id="CAGS01000461">
    <property type="protein sequence ID" value="CCF85549.1"/>
    <property type="molecule type" value="Genomic_DNA"/>
</dbReference>
<keyword evidence="1" id="KW-0812">Transmembrane</keyword>
<organism evidence="2 3">
    <name type="scientific">Nitrolancea hollandica Lb</name>
    <dbReference type="NCBI Taxonomy" id="1129897"/>
    <lineage>
        <taxon>Bacteria</taxon>
        <taxon>Pseudomonadati</taxon>
        <taxon>Thermomicrobiota</taxon>
        <taxon>Thermomicrobia</taxon>
        <taxon>Sphaerobacterales</taxon>
        <taxon>Sphaerobacterineae</taxon>
        <taxon>Sphaerobacteraceae</taxon>
        <taxon>Nitrolancea</taxon>
    </lineage>
</organism>
<comment type="caution">
    <text evidence="2">The sequence shown here is derived from an EMBL/GenBank/DDBJ whole genome shotgun (WGS) entry which is preliminary data.</text>
</comment>
<feature type="transmembrane region" description="Helical" evidence="1">
    <location>
        <begin position="6"/>
        <end position="24"/>
    </location>
</feature>
<reference evidence="2 3" key="1">
    <citation type="journal article" date="2012" name="ISME J.">
        <title>Nitrification expanded: discovery, physiology and genomics of a nitrite-oxidizing bacterium from the phylum Chloroflexi.</title>
        <authorList>
            <person name="Sorokin D.Y."/>
            <person name="Lucker S."/>
            <person name="Vejmelkova D."/>
            <person name="Kostrikina N.A."/>
            <person name="Kleerebezem R."/>
            <person name="Rijpstra W.I."/>
            <person name="Damste J.S."/>
            <person name="Le Paslier D."/>
            <person name="Muyzer G."/>
            <person name="Wagner M."/>
            <person name="van Loosdrecht M.C."/>
            <person name="Daims H."/>
        </authorList>
    </citation>
    <scope>NUCLEOTIDE SEQUENCE [LARGE SCALE GENOMIC DNA]</scope>
    <source>
        <strain evidence="3">none</strain>
    </source>
</reference>
<evidence type="ECO:0000313" key="2">
    <source>
        <dbReference type="EMBL" id="CCF85549.1"/>
    </source>
</evidence>
<dbReference type="AlphaFoldDB" id="I4ELI7"/>
<keyword evidence="1" id="KW-0472">Membrane</keyword>
<evidence type="ECO:0000256" key="1">
    <source>
        <dbReference type="SAM" id="Phobius"/>
    </source>
</evidence>
<gene>
    <name evidence="2" type="ORF">NITHO_5130010</name>
</gene>
<evidence type="ECO:0000313" key="3">
    <source>
        <dbReference type="Proteomes" id="UP000004221"/>
    </source>
</evidence>
<dbReference type="Proteomes" id="UP000004221">
    <property type="component" value="Unassembled WGS sequence"/>
</dbReference>
<sequence>MSSFVILLLSFVAFVVLVVVFYRLDRRTGILKNPRVKLIVRVFALLALILSLLVAFYQSRH</sequence>